<evidence type="ECO:0000313" key="5">
    <source>
        <dbReference type="Proteomes" id="UP000002281"/>
    </source>
</evidence>
<dbReference type="PANTHER" id="PTHR46900">
    <property type="entry name" value="TYROSINE-PROTEIN PHOSPHATASE NON-RECEPTOR TYPE 13"/>
    <property type="match status" value="1"/>
</dbReference>
<keyword evidence="5" id="KW-1185">Reference proteome</keyword>
<dbReference type="InterPro" id="IPR001478">
    <property type="entry name" value="PDZ"/>
</dbReference>
<reference evidence="4" key="3">
    <citation type="submission" date="2025-09" db="UniProtKB">
        <authorList>
            <consortium name="Ensembl"/>
        </authorList>
    </citation>
    <scope>IDENTIFICATION</scope>
    <source>
        <strain evidence="4">Thoroughbred</strain>
    </source>
</reference>
<evidence type="ECO:0000256" key="1">
    <source>
        <dbReference type="ARBA" id="ARBA00022737"/>
    </source>
</evidence>
<dbReference type="SMART" id="SM00228">
    <property type="entry name" value="PDZ"/>
    <property type="match status" value="1"/>
</dbReference>
<accession>A0A5F5PG15</accession>
<reference evidence="4" key="2">
    <citation type="submission" date="2025-08" db="UniProtKB">
        <authorList>
            <consortium name="Ensembl"/>
        </authorList>
    </citation>
    <scope>IDENTIFICATION</scope>
    <source>
        <strain evidence="4">Thoroughbred</strain>
    </source>
</reference>
<dbReference type="GeneTree" id="ENSGT00940000161964"/>
<gene>
    <name evidence="4 6" type="primary">FRMPD2</name>
</gene>
<dbReference type="Bgee" id="ENSECAG00000021638">
    <property type="expression patterns" value="Expressed in oviduct epithelium and 11 other cell types or tissues"/>
</dbReference>
<dbReference type="SUPFAM" id="SSF50156">
    <property type="entry name" value="PDZ domain-like"/>
    <property type="match status" value="1"/>
</dbReference>
<dbReference type="PANTHER" id="PTHR46900:SF4">
    <property type="entry name" value="FERM AND PDZ DOMAIN CONTAINING 2"/>
    <property type="match status" value="1"/>
</dbReference>
<evidence type="ECO:0000256" key="2">
    <source>
        <dbReference type="SAM" id="MobiDB-lite"/>
    </source>
</evidence>
<sequence length="253" mass="27611">MGDDCTAVSLATALPGRPASCVLATDGPTFEVTLRKNASGLGFSFTQMERARCSHLKNDLVRINRLFPGQPAEENGAIAAGDIILAVNGRPTEGLVFQEVLHLLRGPSKEVTLLLCRPPPGALPEMDQGWQIPVLSADKEFTRAAGSDSEQSPSLDQEDSQRDSASLDTGEGLGLKPESFQKATREAQWDQDVERPLATSLPRRPQDSHPHLCRLHQELDAAALPTSLEKDVRQNCYSVCDIRKLERLSTDIF</sequence>
<dbReference type="AlphaFoldDB" id="A0A5F5PG15"/>
<proteinExistence type="predicted"/>
<feature type="region of interest" description="Disordered" evidence="2">
    <location>
        <begin position="141"/>
        <end position="209"/>
    </location>
</feature>
<dbReference type="CDD" id="cd06695">
    <property type="entry name" value="PDZ3_PTPN13_FRMPD2-like"/>
    <property type="match status" value="1"/>
</dbReference>
<dbReference type="Proteomes" id="UP000002281">
    <property type="component" value="Chromosome 1"/>
</dbReference>
<evidence type="ECO:0000259" key="3">
    <source>
        <dbReference type="PROSITE" id="PS50106"/>
    </source>
</evidence>
<protein>
    <submittedName>
        <fullName evidence="4">FERM and PDZ domain containing 2</fullName>
    </submittedName>
</protein>
<feature type="domain" description="PDZ" evidence="3">
    <location>
        <begin position="31"/>
        <end position="119"/>
    </location>
</feature>
<reference evidence="4 5" key="1">
    <citation type="journal article" date="2009" name="Science">
        <title>Genome sequence, comparative analysis, and population genetics of the domestic horse.</title>
        <authorList>
            <consortium name="Broad Institute Genome Sequencing Platform"/>
            <consortium name="Broad Institute Whole Genome Assembly Team"/>
            <person name="Wade C.M."/>
            <person name="Giulotto E."/>
            <person name="Sigurdsson S."/>
            <person name="Zoli M."/>
            <person name="Gnerre S."/>
            <person name="Imsland F."/>
            <person name="Lear T.L."/>
            <person name="Adelson D.L."/>
            <person name="Bailey E."/>
            <person name="Bellone R.R."/>
            <person name="Bloecker H."/>
            <person name="Distl O."/>
            <person name="Edgar R.C."/>
            <person name="Garber M."/>
            <person name="Leeb T."/>
            <person name="Mauceli E."/>
            <person name="MacLeod J.N."/>
            <person name="Penedo M.C.T."/>
            <person name="Raison J.M."/>
            <person name="Sharpe T."/>
            <person name="Vogel J."/>
            <person name="Andersson L."/>
            <person name="Antczak D.F."/>
            <person name="Biagi T."/>
            <person name="Binns M.M."/>
            <person name="Chowdhary B.P."/>
            <person name="Coleman S.J."/>
            <person name="Della Valle G."/>
            <person name="Fryc S."/>
            <person name="Guerin G."/>
            <person name="Hasegawa T."/>
            <person name="Hill E.W."/>
            <person name="Jurka J."/>
            <person name="Kiialainen A."/>
            <person name="Lindgren G."/>
            <person name="Liu J."/>
            <person name="Magnani E."/>
            <person name="Mickelson J.R."/>
            <person name="Murray J."/>
            <person name="Nergadze S.G."/>
            <person name="Onofrio R."/>
            <person name="Pedroni S."/>
            <person name="Piras M.F."/>
            <person name="Raudsepp T."/>
            <person name="Rocchi M."/>
            <person name="Roeed K.H."/>
            <person name="Ryder O.A."/>
            <person name="Searle S."/>
            <person name="Skow L."/>
            <person name="Swinburne J.E."/>
            <person name="Syvaenen A.C."/>
            <person name="Tozaki T."/>
            <person name="Valberg S.J."/>
            <person name="Vaudin M."/>
            <person name="White J.R."/>
            <person name="Zody M.C."/>
            <person name="Lander E.S."/>
            <person name="Lindblad-Toh K."/>
        </authorList>
    </citation>
    <scope>NUCLEOTIDE SEQUENCE [LARGE SCALE GENOMIC DNA]</scope>
    <source>
        <strain evidence="4 5">Thoroughbred</strain>
    </source>
</reference>
<evidence type="ECO:0000313" key="6">
    <source>
        <dbReference type="VGNC" id="VGNC:57000"/>
    </source>
</evidence>
<dbReference type="PROSITE" id="PS50106">
    <property type="entry name" value="PDZ"/>
    <property type="match status" value="1"/>
</dbReference>
<dbReference type="Pfam" id="PF00595">
    <property type="entry name" value="PDZ"/>
    <property type="match status" value="1"/>
</dbReference>
<dbReference type="VGNC" id="VGNC:57000">
    <property type="gene designation" value="FRMPD2"/>
</dbReference>
<dbReference type="Gene3D" id="2.30.42.10">
    <property type="match status" value="1"/>
</dbReference>
<dbReference type="InterPro" id="IPR052074">
    <property type="entry name" value="NonRcpt_TyrProt_Phosphatase"/>
</dbReference>
<keyword evidence="1" id="KW-0677">Repeat</keyword>
<evidence type="ECO:0000313" key="4">
    <source>
        <dbReference type="Ensembl" id="ENSECAP00000047337.2"/>
    </source>
</evidence>
<dbReference type="FunFam" id="2.30.42.10:FF:000084">
    <property type="entry name" value="Tyrosine-protein phosphatase non-receptor type 13"/>
    <property type="match status" value="1"/>
</dbReference>
<feature type="compositionally biased region" description="Basic and acidic residues" evidence="2">
    <location>
        <begin position="183"/>
        <end position="195"/>
    </location>
</feature>
<name>A0A5F5PG15_HORSE</name>
<dbReference type="InterPro" id="IPR036034">
    <property type="entry name" value="PDZ_sf"/>
</dbReference>
<dbReference type="Ensembl" id="ENSECAT00000072316.2">
    <property type="protein sequence ID" value="ENSECAP00000047337.2"/>
    <property type="gene ID" value="ENSECAG00000021638.4"/>
</dbReference>
<organism evidence="4 5">
    <name type="scientific">Equus caballus</name>
    <name type="common">Horse</name>
    <dbReference type="NCBI Taxonomy" id="9796"/>
    <lineage>
        <taxon>Eukaryota</taxon>
        <taxon>Metazoa</taxon>
        <taxon>Chordata</taxon>
        <taxon>Craniata</taxon>
        <taxon>Vertebrata</taxon>
        <taxon>Euteleostomi</taxon>
        <taxon>Mammalia</taxon>
        <taxon>Eutheria</taxon>
        <taxon>Laurasiatheria</taxon>
        <taxon>Perissodactyla</taxon>
        <taxon>Equidae</taxon>
        <taxon>Equus</taxon>
    </lineage>
</organism>